<dbReference type="RefSeq" id="WP_205005714.1">
    <property type="nucleotide sequence ID" value="NZ_CBCRXA010000004.1"/>
</dbReference>
<protein>
    <submittedName>
        <fullName evidence="1">Developmental checkpoint coupling sporulation initiation to replication initiation</fullName>
    </submittedName>
</protein>
<dbReference type="SUPFAM" id="SSF100985">
    <property type="entry name" value="Sporulation inhibitor Sda"/>
    <property type="match status" value="1"/>
</dbReference>
<keyword evidence="2" id="KW-1185">Reference proteome</keyword>
<accession>A0ABS2Q8T1</accession>
<dbReference type="Gene3D" id="1.10.287.1100">
    <property type="entry name" value="Sporulation inhibitor A"/>
    <property type="match status" value="1"/>
</dbReference>
<dbReference type="EMBL" id="JAFBEV010000005">
    <property type="protein sequence ID" value="MBM7657372.1"/>
    <property type="molecule type" value="Genomic_DNA"/>
</dbReference>
<organism evidence="1 2">
    <name type="scientific">Sporolactobacillus spathodeae</name>
    <dbReference type="NCBI Taxonomy" id="1465502"/>
    <lineage>
        <taxon>Bacteria</taxon>
        <taxon>Bacillati</taxon>
        <taxon>Bacillota</taxon>
        <taxon>Bacilli</taxon>
        <taxon>Bacillales</taxon>
        <taxon>Sporolactobacillaceae</taxon>
        <taxon>Sporolactobacillus</taxon>
    </lineage>
</organism>
<sequence length="44" mass="5113">MENIPDDLLIESYIKARKYNLGEDFINLIENEMKRRNLTAISAG</sequence>
<gene>
    <name evidence="1" type="ORF">JOC27_000815</name>
</gene>
<name>A0ABS2Q8T1_9BACL</name>
<evidence type="ECO:0000313" key="2">
    <source>
        <dbReference type="Proteomes" id="UP000823201"/>
    </source>
</evidence>
<dbReference type="InterPro" id="IPR036916">
    <property type="entry name" value="Sda_sf"/>
</dbReference>
<dbReference type="InterPro" id="IPR015064">
    <property type="entry name" value="Sda"/>
</dbReference>
<evidence type="ECO:0000313" key="1">
    <source>
        <dbReference type="EMBL" id="MBM7657372.1"/>
    </source>
</evidence>
<comment type="caution">
    <text evidence="1">The sequence shown here is derived from an EMBL/GenBank/DDBJ whole genome shotgun (WGS) entry which is preliminary data.</text>
</comment>
<proteinExistence type="predicted"/>
<dbReference type="Pfam" id="PF08970">
    <property type="entry name" value="Sda"/>
    <property type="match status" value="1"/>
</dbReference>
<dbReference type="Proteomes" id="UP000823201">
    <property type="component" value="Unassembled WGS sequence"/>
</dbReference>
<reference evidence="1 2" key="1">
    <citation type="submission" date="2021-01" db="EMBL/GenBank/DDBJ databases">
        <title>Genomic Encyclopedia of Type Strains, Phase IV (KMG-IV): sequencing the most valuable type-strain genomes for metagenomic binning, comparative biology and taxonomic classification.</title>
        <authorList>
            <person name="Goeker M."/>
        </authorList>
    </citation>
    <scope>NUCLEOTIDE SEQUENCE [LARGE SCALE GENOMIC DNA]</scope>
    <source>
        <strain evidence="1 2">DSM 100968</strain>
    </source>
</reference>